<dbReference type="InterPro" id="IPR051793">
    <property type="entry name" value="NADH:flavin_oxidoreductase"/>
</dbReference>
<dbReference type="PANTHER" id="PTHR42917:SF2">
    <property type="entry name" value="2,4-DIENOYL-COA REDUCTASE [(2E)-ENOYL-COA-PRODUCING]"/>
    <property type="match status" value="1"/>
</dbReference>
<evidence type="ECO:0000313" key="12">
    <source>
        <dbReference type="EMBL" id="QQK77744.1"/>
    </source>
</evidence>
<dbReference type="Gene3D" id="3.20.20.70">
    <property type="entry name" value="Aldolase class I"/>
    <property type="match status" value="1"/>
</dbReference>
<name>A0A7T7CD83_9BACI</name>
<keyword evidence="13" id="KW-1185">Reference proteome</keyword>
<evidence type="ECO:0000256" key="9">
    <source>
        <dbReference type="ARBA" id="ARBA00023014"/>
    </source>
</evidence>
<comment type="similarity">
    <text evidence="3">In the N-terminal section; belongs to the NADH:flavin oxidoreductase/NADH oxidase family.</text>
</comment>
<evidence type="ECO:0000256" key="8">
    <source>
        <dbReference type="ARBA" id="ARBA00023004"/>
    </source>
</evidence>
<keyword evidence="9" id="KW-0411">Iron-sulfur</keyword>
<dbReference type="KEGG" id="scia:HUG15_20585"/>
<dbReference type="EMBL" id="CP054705">
    <property type="protein sequence ID" value="QQK77744.1"/>
    <property type="molecule type" value="Genomic_DNA"/>
</dbReference>
<dbReference type="Pfam" id="PF07992">
    <property type="entry name" value="Pyr_redox_2"/>
    <property type="match status" value="2"/>
</dbReference>
<feature type="domain" description="FAD/NAD(P)-binding" evidence="11">
    <location>
        <begin position="297"/>
        <end position="462"/>
    </location>
</feature>
<gene>
    <name evidence="12" type="ORF">HUG15_20585</name>
</gene>
<keyword evidence="8" id="KW-0408">Iron</keyword>
<dbReference type="Gene3D" id="3.40.50.720">
    <property type="entry name" value="NAD(P)-binding Rossmann-like Domain"/>
    <property type="match status" value="1"/>
</dbReference>
<evidence type="ECO:0000256" key="6">
    <source>
        <dbReference type="ARBA" id="ARBA00022723"/>
    </source>
</evidence>
<organism evidence="12 13">
    <name type="scientific">Salicibibacter cibarius</name>
    <dbReference type="NCBI Taxonomy" id="2743000"/>
    <lineage>
        <taxon>Bacteria</taxon>
        <taxon>Bacillati</taxon>
        <taxon>Bacillota</taxon>
        <taxon>Bacilli</taxon>
        <taxon>Bacillales</taxon>
        <taxon>Bacillaceae</taxon>
        <taxon>Salicibibacter</taxon>
    </lineage>
</organism>
<dbReference type="InterPro" id="IPR001155">
    <property type="entry name" value="OxRdtase_FMN_N"/>
</dbReference>
<dbReference type="Pfam" id="PF00724">
    <property type="entry name" value="Oxidored_FMN"/>
    <property type="match status" value="1"/>
</dbReference>
<dbReference type="InterPro" id="IPR013785">
    <property type="entry name" value="Aldolase_TIM"/>
</dbReference>
<keyword evidence="4" id="KW-0285">Flavoprotein</keyword>
<dbReference type="GO" id="GO:0046872">
    <property type="term" value="F:metal ion binding"/>
    <property type="evidence" value="ECO:0007669"/>
    <property type="project" value="UniProtKB-KW"/>
</dbReference>
<dbReference type="InterPro" id="IPR036188">
    <property type="entry name" value="FAD/NAD-bd_sf"/>
</dbReference>
<feature type="domain" description="FAD/NAD(P)-binding" evidence="11">
    <location>
        <begin position="207"/>
        <end position="288"/>
    </location>
</feature>
<evidence type="ECO:0000259" key="10">
    <source>
        <dbReference type="Pfam" id="PF00724"/>
    </source>
</evidence>
<comment type="cofactor">
    <cofactor evidence="2">
        <name>[4Fe-4S] cluster</name>
        <dbReference type="ChEBI" id="CHEBI:49883"/>
    </cofactor>
</comment>
<proteinExistence type="inferred from homology"/>
<dbReference type="PANTHER" id="PTHR42917">
    <property type="entry name" value="2,4-DIENOYL-COA REDUCTASE"/>
    <property type="match status" value="1"/>
</dbReference>
<dbReference type="SUPFAM" id="SSF51905">
    <property type="entry name" value="FAD/NAD(P)-binding domain"/>
    <property type="match status" value="1"/>
</dbReference>
<dbReference type="Gene3D" id="3.50.50.60">
    <property type="entry name" value="FAD/NAD(P)-binding domain"/>
    <property type="match status" value="1"/>
</dbReference>
<evidence type="ECO:0000256" key="7">
    <source>
        <dbReference type="ARBA" id="ARBA00023002"/>
    </source>
</evidence>
<reference evidence="12 13" key="1">
    <citation type="submission" date="2020-06" db="EMBL/GenBank/DDBJ databases">
        <title>Genomic analysis of Salicibibacter sp. NKC5-3.</title>
        <authorList>
            <person name="Oh Y.J."/>
        </authorList>
    </citation>
    <scope>NUCLEOTIDE SEQUENCE [LARGE SCALE GENOMIC DNA]</scope>
    <source>
        <strain evidence="12 13">NKC5-3</strain>
    </source>
</reference>
<evidence type="ECO:0000313" key="13">
    <source>
        <dbReference type="Proteomes" id="UP000595823"/>
    </source>
</evidence>
<comment type="cofactor">
    <cofactor evidence="1">
        <name>FMN</name>
        <dbReference type="ChEBI" id="CHEBI:58210"/>
    </cofactor>
</comment>
<dbReference type="Proteomes" id="UP000595823">
    <property type="component" value="Chromosome"/>
</dbReference>
<sequence length="491" mass="53661">MLIAAFLSGYSNHRNDNYGGSLDNRMRFLLEVLETVSEQAGEGVIIGVRLSADEKVEGGLDLTQAQDIAKRLESTGKIHYINVISGTNLDRFQRWAHWPATPAPHGLFVDLAKNIKEVVNLPVFTVGRITEITHAEKIISDGSADMVGMTRAHIADPNIVSKIQQGRSDDIRPCVGANVCISKLLEGLPIRCIHNPEAGRVGELKPLVSTHQPKKVTVIGGGPSGLEAARVTALKGHSVEIFERQSILGGQLRQWATSPAMDELMKIIEWQENQLKKLGVKVYTNSEMNPDKVVALEPNSVVIATGSYPISIYSRPWIPDLQGDASSNLRIVTPHEVLESKNDTVKNAIIWDHVGGESGSQMALSCAELIAKKGAKVQIVTPNFSVGEDIHPTMRTPMYERLFSYGMNFIPNNKVTKIHQDNVITQNVFSGKESVMSDVDMLVTCLGNEANDSIYHSLNSKLENVHIIGDSLAPRTVESAMADGAKIARKL</sequence>
<evidence type="ECO:0000259" key="11">
    <source>
        <dbReference type="Pfam" id="PF07992"/>
    </source>
</evidence>
<evidence type="ECO:0000256" key="5">
    <source>
        <dbReference type="ARBA" id="ARBA00022643"/>
    </source>
</evidence>
<dbReference type="SUPFAM" id="SSF51395">
    <property type="entry name" value="FMN-linked oxidoreductases"/>
    <property type="match status" value="1"/>
</dbReference>
<protein>
    <submittedName>
        <fullName evidence="12">FAD-dependent oxidoreductase</fullName>
    </submittedName>
</protein>
<evidence type="ECO:0000256" key="2">
    <source>
        <dbReference type="ARBA" id="ARBA00001966"/>
    </source>
</evidence>
<dbReference type="PRINTS" id="PR00368">
    <property type="entry name" value="FADPNR"/>
</dbReference>
<evidence type="ECO:0000256" key="4">
    <source>
        <dbReference type="ARBA" id="ARBA00022630"/>
    </source>
</evidence>
<dbReference type="GO" id="GO:0016491">
    <property type="term" value="F:oxidoreductase activity"/>
    <property type="evidence" value="ECO:0007669"/>
    <property type="project" value="UniProtKB-KW"/>
</dbReference>
<keyword evidence="7" id="KW-0560">Oxidoreductase</keyword>
<keyword evidence="5" id="KW-0288">FMN</keyword>
<keyword evidence="6" id="KW-0479">Metal-binding</keyword>
<evidence type="ECO:0000256" key="3">
    <source>
        <dbReference type="ARBA" id="ARBA00011048"/>
    </source>
</evidence>
<dbReference type="InterPro" id="IPR023753">
    <property type="entry name" value="FAD/NAD-binding_dom"/>
</dbReference>
<dbReference type="GO" id="GO:0051536">
    <property type="term" value="F:iron-sulfur cluster binding"/>
    <property type="evidence" value="ECO:0007669"/>
    <property type="project" value="UniProtKB-KW"/>
</dbReference>
<dbReference type="GO" id="GO:0010181">
    <property type="term" value="F:FMN binding"/>
    <property type="evidence" value="ECO:0007669"/>
    <property type="project" value="InterPro"/>
</dbReference>
<accession>A0A7T7CD83</accession>
<evidence type="ECO:0000256" key="1">
    <source>
        <dbReference type="ARBA" id="ARBA00001917"/>
    </source>
</evidence>
<dbReference type="AlphaFoldDB" id="A0A7T7CD83"/>
<feature type="domain" description="NADH:flavin oxidoreductase/NADH oxidase N-terminal" evidence="10">
    <location>
        <begin position="2"/>
        <end position="169"/>
    </location>
</feature>